<evidence type="ECO:0000313" key="11">
    <source>
        <dbReference type="Proteomes" id="UP000319829"/>
    </source>
</evidence>
<dbReference type="Proteomes" id="UP000317366">
    <property type="component" value="Unassembled WGS sequence"/>
</dbReference>
<dbReference type="Pfam" id="PF13620">
    <property type="entry name" value="CarboxypepD_reg"/>
    <property type="match status" value="1"/>
</dbReference>
<accession>A0A538SPX6</accession>
<dbReference type="PANTHER" id="PTHR43806">
    <property type="entry name" value="PEPTIDASE S8"/>
    <property type="match status" value="1"/>
</dbReference>
<dbReference type="Pfam" id="PF00082">
    <property type="entry name" value="Peptidase_S8"/>
    <property type="match status" value="1"/>
</dbReference>
<dbReference type="InterPro" id="IPR036852">
    <property type="entry name" value="Peptidase_S8/S53_dom_sf"/>
</dbReference>
<evidence type="ECO:0000313" key="10">
    <source>
        <dbReference type="Proteomes" id="UP000317366"/>
    </source>
</evidence>
<name>A0A538SPX6_UNCEI</name>
<evidence type="ECO:0000313" key="8">
    <source>
        <dbReference type="EMBL" id="TMQ53415.1"/>
    </source>
</evidence>
<dbReference type="GO" id="GO:0004252">
    <property type="term" value="F:serine-type endopeptidase activity"/>
    <property type="evidence" value="ECO:0007669"/>
    <property type="project" value="UniProtKB-UniRule"/>
</dbReference>
<comment type="caution">
    <text evidence="8">The sequence shown here is derived from an EMBL/GenBank/DDBJ whole genome shotgun (WGS) entry which is preliminary data.</text>
</comment>
<feature type="active site" description="Charge relay system" evidence="5">
    <location>
        <position position="213"/>
    </location>
</feature>
<dbReference type="SUPFAM" id="SSF49464">
    <property type="entry name" value="Carboxypeptidase regulatory domain-like"/>
    <property type="match status" value="1"/>
</dbReference>
<comment type="similarity">
    <text evidence="1 5 6">Belongs to the peptidase S8 family.</text>
</comment>
<dbReference type="Proteomes" id="UP000319829">
    <property type="component" value="Unassembled WGS sequence"/>
</dbReference>
<gene>
    <name evidence="8" type="ORF">E6K74_09410</name>
    <name evidence="9" type="ORF">E6K77_08200</name>
</gene>
<dbReference type="InterPro" id="IPR023828">
    <property type="entry name" value="Peptidase_S8_Ser-AS"/>
</dbReference>
<dbReference type="Gene3D" id="3.40.50.200">
    <property type="entry name" value="Peptidase S8/S53 domain"/>
    <property type="match status" value="1"/>
</dbReference>
<protein>
    <recommendedName>
        <fullName evidence="7">Peptidase S8/S53 domain-containing protein</fullName>
    </recommendedName>
</protein>
<evidence type="ECO:0000256" key="6">
    <source>
        <dbReference type="RuleBase" id="RU003355"/>
    </source>
</evidence>
<feature type="domain" description="Peptidase S8/S53" evidence="7">
    <location>
        <begin position="204"/>
        <end position="474"/>
    </location>
</feature>
<evidence type="ECO:0000256" key="1">
    <source>
        <dbReference type="ARBA" id="ARBA00011073"/>
    </source>
</evidence>
<dbReference type="AlphaFoldDB" id="A0A538SPX6"/>
<feature type="active site" description="Charge relay system" evidence="5">
    <location>
        <position position="255"/>
    </location>
</feature>
<dbReference type="EMBL" id="VBOX01000085">
    <property type="protein sequence ID" value="TMQ62151.1"/>
    <property type="molecule type" value="Genomic_DNA"/>
</dbReference>
<evidence type="ECO:0000259" key="7">
    <source>
        <dbReference type="Pfam" id="PF00082"/>
    </source>
</evidence>
<evidence type="ECO:0000256" key="3">
    <source>
        <dbReference type="ARBA" id="ARBA00022801"/>
    </source>
</evidence>
<keyword evidence="4 5" id="KW-0720">Serine protease</keyword>
<dbReference type="Gene3D" id="2.60.40.1120">
    <property type="entry name" value="Carboxypeptidase-like, regulatory domain"/>
    <property type="match status" value="1"/>
</dbReference>
<dbReference type="InterPro" id="IPR000209">
    <property type="entry name" value="Peptidase_S8/S53_dom"/>
</dbReference>
<dbReference type="InterPro" id="IPR050131">
    <property type="entry name" value="Peptidase_S8_subtilisin-like"/>
</dbReference>
<dbReference type="PROSITE" id="PS51892">
    <property type="entry name" value="SUBTILASE"/>
    <property type="match status" value="1"/>
</dbReference>
<dbReference type="SUPFAM" id="SSF52743">
    <property type="entry name" value="Subtilisin-like"/>
    <property type="match status" value="1"/>
</dbReference>
<dbReference type="InterPro" id="IPR008969">
    <property type="entry name" value="CarboxyPept-like_regulatory"/>
</dbReference>
<reference evidence="10 11" key="1">
    <citation type="journal article" date="2019" name="Nat. Microbiol.">
        <title>Mediterranean grassland soil C-N compound turnover is dependent on rainfall and depth, and is mediated by genomically divergent microorganisms.</title>
        <authorList>
            <person name="Diamond S."/>
            <person name="Andeer P.F."/>
            <person name="Li Z."/>
            <person name="Crits-Christoph A."/>
            <person name="Burstein D."/>
            <person name="Anantharaman K."/>
            <person name="Lane K.R."/>
            <person name="Thomas B.C."/>
            <person name="Pan C."/>
            <person name="Northen T.R."/>
            <person name="Banfield J.F."/>
        </authorList>
    </citation>
    <scope>NUCLEOTIDE SEQUENCE [LARGE SCALE GENOMIC DNA]</scope>
    <source>
        <strain evidence="8">WS_4</strain>
        <strain evidence="9">WS_7</strain>
    </source>
</reference>
<organism evidence="8 11">
    <name type="scientific">Eiseniibacteriota bacterium</name>
    <dbReference type="NCBI Taxonomy" id="2212470"/>
    <lineage>
        <taxon>Bacteria</taxon>
        <taxon>Candidatus Eiseniibacteriota</taxon>
    </lineage>
</organism>
<sequence>MPSPRAWWNVARLPAALVACAVVAFAISTRARASMITPVPVAPAAEVAQPSWVFFRDRGDLAKPGPARDAALAEASRRISPRAMIRRAKAARERDRIAPKGAVATDPLVGDQDLGPDPTYVAAVSARGGVIRTRSRWLNAVSVDASSEALERIGALPFVAGIRPVACESRDEAAATEAEFNAGPSYLQIDMLHVPEVHAMGLHGEGILVCVLDSGFELDHESLRQLEVRGVRDFVNGDNDPSYDPRTDLPTQSVHGTAVLSTIGGYAPGKLIGPAYRADYLLGMTERVGSERPVEEDFWCAGVEWAEAEGADLLTSSLTYHAWYRWRDLDGGTAVSTRAANLARSNGLLIVNAIGNEGQREGSIGAPADAPGAISVGAVNGIGNLAGFSSVGPTYDRRVKPDVVAPGVAVLTAVARTRDAYARVNGTSFSTPLVAGCVALIMERHPDWGPEMVRDALTMSASRAERPDTRFGWGVVNAREAVLYPLIEGVVTDFHTREPLEGATVRWEPAGSVDSLDAAAGDSPPRGSVETDSAGAYVIPSLPRGSFKITISKTGYFDADAGPYDVPPNLGDANVALRYREK</sequence>
<evidence type="ECO:0000313" key="9">
    <source>
        <dbReference type="EMBL" id="TMQ62151.1"/>
    </source>
</evidence>
<evidence type="ECO:0000256" key="5">
    <source>
        <dbReference type="PROSITE-ProRule" id="PRU01240"/>
    </source>
</evidence>
<evidence type="ECO:0000256" key="4">
    <source>
        <dbReference type="ARBA" id="ARBA00022825"/>
    </source>
</evidence>
<proteinExistence type="inferred from homology"/>
<dbReference type="PROSITE" id="PS00138">
    <property type="entry name" value="SUBTILASE_SER"/>
    <property type="match status" value="1"/>
</dbReference>
<dbReference type="GO" id="GO:0006508">
    <property type="term" value="P:proteolysis"/>
    <property type="evidence" value="ECO:0007669"/>
    <property type="project" value="UniProtKB-KW"/>
</dbReference>
<evidence type="ECO:0000256" key="2">
    <source>
        <dbReference type="ARBA" id="ARBA00022670"/>
    </source>
</evidence>
<dbReference type="PRINTS" id="PR00723">
    <property type="entry name" value="SUBTILISIN"/>
</dbReference>
<dbReference type="EMBL" id="VBOU01000086">
    <property type="protein sequence ID" value="TMQ53415.1"/>
    <property type="molecule type" value="Genomic_DNA"/>
</dbReference>
<keyword evidence="3 5" id="KW-0378">Hydrolase</keyword>
<dbReference type="PROSITE" id="PS00136">
    <property type="entry name" value="SUBTILASE_ASP"/>
    <property type="match status" value="1"/>
</dbReference>
<keyword evidence="2 5" id="KW-0645">Protease</keyword>
<dbReference type="InterPro" id="IPR015500">
    <property type="entry name" value="Peptidase_S8_subtilisin-rel"/>
</dbReference>
<dbReference type="PANTHER" id="PTHR43806:SF67">
    <property type="entry name" value="EGF-LIKE DOMAIN-CONTAINING PROTEIN"/>
    <property type="match status" value="1"/>
</dbReference>
<feature type="active site" description="Charge relay system" evidence="5">
    <location>
        <position position="428"/>
    </location>
</feature>
<dbReference type="InterPro" id="IPR023827">
    <property type="entry name" value="Peptidase_S8_Asp-AS"/>
</dbReference>